<organism evidence="3 4">
    <name type="scientific">Pseudarcicella hirudinis</name>
    <dbReference type="NCBI Taxonomy" id="1079859"/>
    <lineage>
        <taxon>Bacteria</taxon>
        <taxon>Pseudomonadati</taxon>
        <taxon>Bacteroidota</taxon>
        <taxon>Cytophagia</taxon>
        <taxon>Cytophagales</taxon>
        <taxon>Flectobacillaceae</taxon>
        <taxon>Pseudarcicella</taxon>
    </lineage>
</organism>
<dbReference type="PROSITE" id="PS51471">
    <property type="entry name" value="FE2OG_OXY"/>
    <property type="match status" value="1"/>
</dbReference>
<dbReference type="InterPro" id="IPR044862">
    <property type="entry name" value="Pro_4_hyd_alph_FE2OG_OXY"/>
</dbReference>
<dbReference type="EMBL" id="FOXH01000006">
    <property type="protein sequence ID" value="SFP83502.1"/>
    <property type="molecule type" value="Genomic_DNA"/>
</dbReference>
<dbReference type="Gene3D" id="2.60.120.620">
    <property type="entry name" value="q2cbj1_9rhob like domain"/>
    <property type="match status" value="1"/>
</dbReference>
<keyword evidence="1" id="KW-0479">Metal-binding</keyword>
<name>A0A1I5TKB0_9BACT</name>
<dbReference type="Proteomes" id="UP000199306">
    <property type="component" value="Unassembled WGS sequence"/>
</dbReference>
<keyword evidence="1" id="KW-0560">Oxidoreductase</keyword>
<dbReference type="RefSeq" id="WP_092017224.1">
    <property type="nucleotide sequence ID" value="NZ_FOXH01000006.1"/>
</dbReference>
<dbReference type="OrthoDB" id="8578235at2"/>
<evidence type="ECO:0000313" key="4">
    <source>
        <dbReference type="Proteomes" id="UP000199306"/>
    </source>
</evidence>
<evidence type="ECO:0000259" key="2">
    <source>
        <dbReference type="PROSITE" id="PS51471"/>
    </source>
</evidence>
<proteinExistence type="inferred from homology"/>
<dbReference type="GO" id="GO:0016491">
    <property type="term" value="F:oxidoreductase activity"/>
    <property type="evidence" value="ECO:0007669"/>
    <property type="project" value="UniProtKB-KW"/>
</dbReference>
<gene>
    <name evidence="3" type="ORF">SAMN04515674_10689</name>
</gene>
<dbReference type="InterPro" id="IPR005123">
    <property type="entry name" value="Oxoglu/Fe-dep_dioxygenase_dom"/>
</dbReference>
<dbReference type="AlphaFoldDB" id="A0A1I5TKB0"/>
<feature type="domain" description="Fe2OG dioxygenase" evidence="2">
    <location>
        <begin position="105"/>
        <end position="210"/>
    </location>
</feature>
<protein>
    <submittedName>
        <fullName evidence="3">2OG-Fe(II) oxygenase superfamily protein</fullName>
    </submittedName>
</protein>
<dbReference type="GO" id="GO:0046872">
    <property type="term" value="F:metal ion binding"/>
    <property type="evidence" value="ECO:0007669"/>
    <property type="project" value="UniProtKB-KW"/>
</dbReference>
<dbReference type="STRING" id="1079859.SAMN04515674_10689"/>
<dbReference type="Pfam" id="PF13640">
    <property type="entry name" value="2OG-FeII_Oxy_3"/>
    <property type="match status" value="1"/>
</dbReference>
<evidence type="ECO:0000313" key="3">
    <source>
        <dbReference type="EMBL" id="SFP83502.1"/>
    </source>
</evidence>
<keyword evidence="1" id="KW-0408">Iron</keyword>
<evidence type="ECO:0000256" key="1">
    <source>
        <dbReference type="RuleBase" id="RU003682"/>
    </source>
</evidence>
<keyword evidence="4" id="KW-1185">Reference proteome</keyword>
<reference evidence="3 4" key="1">
    <citation type="submission" date="2016-10" db="EMBL/GenBank/DDBJ databases">
        <authorList>
            <person name="de Groot N.N."/>
        </authorList>
    </citation>
    <scope>NUCLEOTIDE SEQUENCE [LARGE SCALE GENOMIC DNA]</scope>
    <source>
        <strain evidence="4">E92,LMG 26720,CCM 7988</strain>
    </source>
</reference>
<accession>A0A1I5TKB0</accession>
<comment type="similarity">
    <text evidence="1">Belongs to the iron/ascorbate-dependent oxidoreductase family.</text>
</comment>
<sequence>MDITTRTKQPYNYAVLDNIFPLERLSELRSFLTGFSGWFFHKQSFFEVYELNLDEYEKSDGVLLKRTVPEEENISFSIPSDCSWVKDDSVINELRSFLEQEFLVPLDSTCSICINCLVEGQSIGMHNDAPRIGFATHRFVVNLNPDYVDSDGGHFYVLKKDGEKPEIEKMIRPIINTGFAFESSPASFHAVGKVKEGSRFSLIFTYWHVGNKVILKQELAEKITVLKEEVLRNPTGLLPLILEESKKLQLKEALYENGNLFDYALELYALLKSWGCKENLCFAGFAFACWNKINAEKISDIKIGLGSDTLFIAEYFYGLAGNNSPDLSDQPSSIQILYFAHILVRKRITFFSHENWLTEKEQLRGIEGNLPDEAGYLYNLIYK</sequence>